<keyword evidence="1" id="KW-0732">Signal</keyword>
<dbReference type="RefSeq" id="XP_016465535.1">
    <property type="nucleotide sequence ID" value="XM_016610049.1"/>
</dbReference>
<gene>
    <name evidence="2" type="primary">LOC107788374</name>
</gene>
<reference evidence="2" key="1">
    <citation type="submission" date="2025-08" db="UniProtKB">
        <authorList>
            <consortium name="RefSeq"/>
        </authorList>
    </citation>
    <scope>IDENTIFICATION</scope>
</reference>
<sequence>MKRHACKLCIRQLLAIIRLPEVEGTKLQQKIEPKINDDEGYPIIHRRIIGIYNGLLLQAIFNSTIQIDPRLSISVGVDQLSKFKQRHACKLCIRQFLTVIRPSHDDSCSTTNYPHWKNSVTNFGKCSRYLNVYKFTYKTKINM</sequence>
<evidence type="ECO:0000256" key="1">
    <source>
        <dbReference type="SAM" id="SignalP"/>
    </source>
</evidence>
<accession>A0A1S3ZLX1</accession>
<name>A0A1S3ZLX1_TOBAC</name>
<organism evidence="2">
    <name type="scientific">Nicotiana tabacum</name>
    <name type="common">Common tobacco</name>
    <dbReference type="NCBI Taxonomy" id="4097"/>
    <lineage>
        <taxon>Eukaryota</taxon>
        <taxon>Viridiplantae</taxon>
        <taxon>Streptophyta</taxon>
        <taxon>Embryophyta</taxon>
        <taxon>Tracheophyta</taxon>
        <taxon>Spermatophyta</taxon>
        <taxon>Magnoliopsida</taxon>
        <taxon>eudicotyledons</taxon>
        <taxon>Gunneridae</taxon>
        <taxon>Pentapetalae</taxon>
        <taxon>asterids</taxon>
        <taxon>lamiids</taxon>
        <taxon>Solanales</taxon>
        <taxon>Solanaceae</taxon>
        <taxon>Nicotianoideae</taxon>
        <taxon>Nicotianeae</taxon>
        <taxon>Nicotiana</taxon>
    </lineage>
</organism>
<feature type="signal peptide" evidence="1">
    <location>
        <begin position="1"/>
        <end position="24"/>
    </location>
</feature>
<proteinExistence type="predicted"/>
<dbReference type="AlphaFoldDB" id="A0A1S3ZLX1"/>
<protein>
    <submittedName>
        <fullName evidence="2">Uncharacterized protein isoform X1</fullName>
    </submittedName>
</protein>
<dbReference type="PaxDb" id="4097-A0A1S3ZLX1"/>
<evidence type="ECO:0000313" key="2">
    <source>
        <dbReference type="RefSeq" id="XP_016465535.1"/>
    </source>
</evidence>
<feature type="chain" id="PRO_5010313986" evidence="1">
    <location>
        <begin position="25"/>
        <end position="143"/>
    </location>
</feature>
<dbReference type="KEGG" id="nta:107788374"/>